<evidence type="ECO:0000313" key="2">
    <source>
        <dbReference type="Proteomes" id="UP000215361"/>
    </source>
</evidence>
<dbReference type="EMBL" id="NDYI01000024">
    <property type="protein sequence ID" value="OXZ36723.1"/>
    <property type="molecule type" value="Genomic_DNA"/>
</dbReference>
<dbReference type="Pfam" id="PF07963">
    <property type="entry name" value="N_methyl"/>
    <property type="match status" value="1"/>
</dbReference>
<evidence type="ECO:0000313" key="1">
    <source>
        <dbReference type="EMBL" id="OXZ36723.1"/>
    </source>
</evidence>
<organism evidence="1 2">
    <name type="scientific">Finegoldia magna</name>
    <name type="common">Peptostreptococcus magnus</name>
    <dbReference type="NCBI Taxonomy" id="1260"/>
    <lineage>
        <taxon>Bacteria</taxon>
        <taxon>Bacillati</taxon>
        <taxon>Bacillota</taxon>
        <taxon>Tissierellia</taxon>
        <taxon>Tissierellales</taxon>
        <taxon>Peptoniphilaceae</taxon>
        <taxon>Finegoldia</taxon>
    </lineage>
</organism>
<dbReference type="Proteomes" id="UP000215361">
    <property type="component" value="Unassembled WGS sequence"/>
</dbReference>
<proteinExistence type="predicted"/>
<gene>
    <name evidence="1" type="ORF">B9N56_08695</name>
</gene>
<dbReference type="AlphaFoldDB" id="A0A133MVQ0"/>
<protein>
    <submittedName>
        <fullName evidence="1">Prepilin-type cleavage/methylation domain-containing protein</fullName>
    </submittedName>
</protein>
<accession>A0A133MVQ0</accession>
<name>A0A133MVQ0_FINMA</name>
<dbReference type="RefSeq" id="WP_060790729.1">
    <property type="nucleotide sequence ID" value="NZ_CAMYDD010000006.1"/>
</dbReference>
<dbReference type="InterPro" id="IPR012902">
    <property type="entry name" value="N_methyl_site"/>
</dbReference>
<comment type="caution">
    <text evidence="1">The sequence shown here is derived from an EMBL/GenBank/DDBJ whole genome shotgun (WGS) entry which is preliminary data.</text>
</comment>
<dbReference type="NCBIfam" id="TIGR02532">
    <property type="entry name" value="IV_pilin_GFxxxE"/>
    <property type="match status" value="1"/>
</dbReference>
<sequence>MRLKNKGFTLLEVLFALFLVSLCVVVYYPQLKNVILMQDKSYTENIVLLDLDNCVEYLKAHDDVDSSIVNENSKVFVTKDDVGDLVRINVKVVNGDIAKDVSFYKKK</sequence>
<reference evidence="2" key="1">
    <citation type="submission" date="2017-04" db="EMBL/GenBank/DDBJ databases">
        <title>Finegoldia magna isolated from orthopedic joint implant-associated infections.</title>
        <authorList>
            <person name="Bjorklund S."/>
            <person name="Bruggemann H."/>
            <person name="Jensen A."/>
            <person name="Hellmark B."/>
            <person name="Soderquist B."/>
        </authorList>
    </citation>
    <scope>NUCLEOTIDE SEQUENCE [LARGE SCALE GENOMIC DNA]</scope>
    <source>
        <strain evidence="2">08T492</strain>
    </source>
</reference>